<gene>
    <name evidence="2" type="ORF">GCM10010358_00510</name>
</gene>
<dbReference type="Proteomes" id="UP000619244">
    <property type="component" value="Unassembled WGS sequence"/>
</dbReference>
<sequence>MTTGGSGRTVMGPGTRQRPGPDAYRGLPDAYREPDVRGGRSAARPHPARPAAGPPPGRAAVPSAPLARTVTRSAGRPRRSRPAPVPARAGSVRGGAVPATRAAPADGGVGAPPGDAVHQMCAGCVPGVPRTAHRPTRMAPGVPPLPDARVRGAGAAGGPGRPCAAAGARSPSASAPFGRAWRPALTANSPGTGMAPACLRVRVHEYEGRGVPEAARGGARRGPTPRQNT</sequence>
<keyword evidence="3" id="KW-1185">Reference proteome</keyword>
<protein>
    <submittedName>
        <fullName evidence="2">Uncharacterized protein</fullName>
    </submittedName>
</protein>
<dbReference type="EMBL" id="BMVU01000001">
    <property type="protein sequence ID" value="GGX50884.1"/>
    <property type="molecule type" value="Genomic_DNA"/>
</dbReference>
<dbReference type="AlphaFoldDB" id="A0A918N9D7"/>
<accession>A0A918N9D7</accession>
<evidence type="ECO:0000256" key="1">
    <source>
        <dbReference type="SAM" id="MobiDB-lite"/>
    </source>
</evidence>
<feature type="compositionally biased region" description="Low complexity" evidence="1">
    <location>
        <begin position="211"/>
        <end position="229"/>
    </location>
</feature>
<reference evidence="2" key="1">
    <citation type="journal article" date="2014" name="Int. J. Syst. Evol. Microbiol.">
        <title>Complete genome sequence of Corynebacterium casei LMG S-19264T (=DSM 44701T), isolated from a smear-ripened cheese.</title>
        <authorList>
            <consortium name="US DOE Joint Genome Institute (JGI-PGF)"/>
            <person name="Walter F."/>
            <person name="Albersmeier A."/>
            <person name="Kalinowski J."/>
            <person name="Ruckert C."/>
        </authorList>
    </citation>
    <scope>NUCLEOTIDE SEQUENCE</scope>
    <source>
        <strain evidence="2">JCM 4790</strain>
    </source>
</reference>
<reference evidence="2" key="2">
    <citation type="submission" date="2020-09" db="EMBL/GenBank/DDBJ databases">
        <authorList>
            <person name="Sun Q."/>
            <person name="Ohkuma M."/>
        </authorList>
    </citation>
    <scope>NUCLEOTIDE SEQUENCE</scope>
    <source>
        <strain evidence="2">JCM 4790</strain>
    </source>
</reference>
<feature type="region of interest" description="Disordered" evidence="1">
    <location>
        <begin position="1"/>
        <end position="102"/>
    </location>
</feature>
<evidence type="ECO:0000313" key="3">
    <source>
        <dbReference type="Proteomes" id="UP000619244"/>
    </source>
</evidence>
<evidence type="ECO:0000313" key="2">
    <source>
        <dbReference type="EMBL" id="GGX50884.1"/>
    </source>
</evidence>
<feature type="compositionally biased region" description="Low complexity" evidence="1">
    <location>
        <begin position="39"/>
        <end position="51"/>
    </location>
</feature>
<name>A0A918N9D7_9ACTN</name>
<feature type="region of interest" description="Disordered" evidence="1">
    <location>
        <begin position="209"/>
        <end position="229"/>
    </location>
</feature>
<proteinExistence type="predicted"/>
<comment type="caution">
    <text evidence="2">The sequence shown here is derived from an EMBL/GenBank/DDBJ whole genome shotgun (WGS) entry which is preliminary data.</text>
</comment>
<organism evidence="2 3">
    <name type="scientific">Streptomyces minutiscleroticus</name>
    <dbReference type="NCBI Taxonomy" id="68238"/>
    <lineage>
        <taxon>Bacteria</taxon>
        <taxon>Bacillati</taxon>
        <taxon>Actinomycetota</taxon>
        <taxon>Actinomycetes</taxon>
        <taxon>Kitasatosporales</taxon>
        <taxon>Streptomycetaceae</taxon>
        <taxon>Streptomyces</taxon>
    </lineage>
</organism>